<protein>
    <submittedName>
        <fullName evidence="2">Phosphohydrolase</fullName>
    </submittedName>
</protein>
<keyword evidence="2" id="KW-0378">Hydrolase</keyword>
<dbReference type="InterPro" id="IPR006674">
    <property type="entry name" value="HD_domain"/>
</dbReference>
<dbReference type="PANTHER" id="PTHR33594">
    <property type="entry name" value="SUPERFAMILY HYDROLASE, PUTATIVE (AFU_ORTHOLOGUE AFUA_1G03035)-RELATED"/>
    <property type="match status" value="1"/>
</dbReference>
<dbReference type="SUPFAM" id="SSF109604">
    <property type="entry name" value="HD-domain/PDEase-like"/>
    <property type="match status" value="1"/>
</dbReference>
<dbReference type="PANTHER" id="PTHR33594:SF1">
    <property type="entry name" value="HD_PDEASE DOMAIN-CONTAINING PROTEIN"/>
    <property type="match status" value="1"/>
</dbReference>
<evidence type="ECO:0000313" key="3">
    <source>
        <dbReference type="Proteomes" id="UP000321113"/>
    </source>
</evidence>
<evidence type="ECO:0000313" key="2">
    <source>
        <dbReference type="EMBL" id="GEM78914.1"/>
    </source>
</evidence>
<dbReference type="CDD" id="cd00077">
    <property type="entry name" value="HDc"/>
    <property type="match status" value="1"/>
</dbReference>
<dbReference type="Gene3D" id="1.10.3210.50">
    <property type="match status" value="1"/>
</dbReference>
<feature type="domain" description="HD" evidence="1">
    <location>
        <begin position="27"/>
        <end position="129"/>
    </location>
</feature>
<dbReference type="AlphaFoldDB" id="A0A511QNK0"/>
<dbReference type="Proteomes" id="UP000321113">
    <property type="component" value="Unassembled WGS sequence"/>
</dbReference>
<keyword evidence="3" id="KW-1185">Reference proteome</keyword>
<dbReference type="InterPro" id="IPR003607">
    <property type="entry name" value="HD/PDEase_dom"/>
</dbReference>
<evidence type="ECO:0000259" key="1">
    <source>
        <dbReference type="Pfam" id="PF01966"/>
    </source>
</evidence>
<dbReference type="Pfam" id="PF01966">
    <property type="entry name" value="HD"/>
    <property type="match status" value="1"/>
</dbReference>
<organism evidence="2 3">
    <name type="scientific">Vibrio superstes NBRC 103154</name>
    <dbReference type="NCBI Taxonomy" id="1219062"/>
    <lineage>
        <taxon>Bacteria</taxon>
        <taxon>Pseudomonadati</taxon>
        <taxon>Pseudomonadota</taxon>
        <taxon>Gammaproteobacteria</taxon>
        <taxon>Vibrionales</taxon>
        <taxon>Vibrionaceae</taxon>
        <taxon>Vibrio</taxon>
    </lineage>
</organism>
<accession>A0A511QNK0</accession>
<gene>
    <name evidence="2" type="ORF">VSU01S_11590</name>
</gene>
<name>A0A511QNK0_9VIBR</name>
<proteinExistence type="predicted"/>
<dbReference type="EMBL" id="BJXK01000004">
    <property type="protein sequence ID" value="GEM78914.1"/>
    <property type="molecule type" value="Genomic_DNA"/>
</dbReference>
<comment type="caution">
    <text evidence="2">The sequence shown here is derived from an EMBL/GenBank/DDBJ whole genome shotgun (WGS) entry which is preliminary data.</text>
</comment>
<dbReference type="RefSeq" id="WP_119008648.1">
    <property type="nucleotide sequence ID" value="NZ_BJXK01000004.1"/>
</dbReference>
<dbReference type="GO" id="GO:0016787">
    <property type="term" value="F:hydrolase activity"/>
    <property type="evidence" value="ECO:0007669"/>
    <property type="project" value="UniProtKB-KW"/>
</dbReference>
<reference evidence="2 3" key="1">
    <citation type="submission" date="2019-07" db="EMBL/GenBank/DDBJ databases">
        <title>Whole genome shotgun sequence of Vibrio superstes NBRC 103154.</title>
        <authorList>
            <person name="Hosoyama A."/>
            <person name="Uohara A."/>
            <person name="Ohji S."/>
            <person name="Ichikawa N."/>
        </authorList>
    </citation>
    <scope>NUCLEOTIDE SEQUENCE [LARGE SCALE GENOMIC DNA]</scope>
    <source>
        <strain evidence="2 3">NBRC 103154</strain>
    </source>
</reference>
<sequence length="220" mass="24994">MKLPTDFEGQFEAFIQKEMKTDAAHDLSHVQRVVTTAKLLAQQEKANLWVVLPAAYLHDCFAYPKDHPDRHLSSQLAADKALQFLASIKYPTYTYQDIYHAISAHSYSANIPPKTIEAQVVQDADRLDSLGAIGIARCIQVSSSFNTELYSPEDPFAEERALDDKAYAVDHFFEKLFKLPETMNTKSAAKEANKRVIFMRQYLNQLRQEIRVCIPPASKL</sequence>
<dbReference type="OrthoDB" id="9797344at2"/>